<evidence type="ECO:0008006" key="3">
    <source>
        <dbReference type="Google" id="ProtNLM"/>
    </source>
</evidence>
<dbReference type="AlphaFoldDB" id="A0A4Z0M173"/>
<comment type="caution">
    <text evidence="1">The sequence shown here is derived from an EMBL/GenBank/DDBJ whole genome shotgun (WGS) entry which is preliminary data.</text>
</comment>
<accession>A0A4Z0M173</accession>
<sequence>MTTWETFRLLCRCLGGGDDAALEAACSVDALPQLTELAGSRDLLPALAVRLGSRLSSGDPASVTALQSALQDNTRRQLHLQAQALKAARAMNAAGVEPVLLKGTALMFVQPAPPPGLRKQVDIDLLLEPAALWPSAQALLAQGYQFCDYHRKTPELFTDLDRARQLSAHHHHLPPMLRAGQHATLELHSHPLPRRYQRQLPLAAFLENTQRLEQHGAAFHLPAAARQRQALVYAAYLHDGYAARRDFPIRAGMDYKALLEAEQAGGGITNFSVDKTLCQFEQLVDELLGLGPALRSCPSSDAGPDLAALRRRLASPSLARALDMQARWRHLGAALLFNAGKLPRYLRGQLR</sequence>
<protein>
    <recommendedName>
        <fullName evidence="3">Nucleotidyltransferase family protein</fullName>
    </recommendedName>
</protein>
<dbReference type="InterPro" id="IPR039498">
    <property type="entry name" value="NTP_transf_5"/>
</dbReference>
<evidence type="ECO:0000313" key="2">
    <source>
        <dbReference type="Proteomes" id="UP000298050"/>
    </source>
</evidence>
<reference evidence="1 2" key="1">
    <citation type="submission" date="2019-04" db="EMBL/GenBank/DDBJ databases">
        <title>Taxonomy of novel Haliea sp. from mangrove soil of West Coast of India.</title>
        <authorList>
            <person name="Verma A."/>
            <person name="Kumar P."/>
            <person name="Krishnamurthi S."/>
        </authorList>
    </citation>
    <scope>NUCLEOTIDE SEQUENCE [LARGE SCALE GENOMIC DNA]</scope>
    <source>
        <strain evidence="1 2">SAOS-164</strain>
    </source>
</reference>
<dbReference type="OrthoDB" id="5429982at2"/>
<keyword evidence="2" id="KW-1185">Reference proteome</keyword>
<gene>
    <name evidence="1" type="ORF">E4634_12620</name>
</gene>
<evidence type="ECO:0000313" key="1">
    <source>
        <dbReference type="EMBL" id="TGD73118.1"/>
    </source>
</evidence>
<dbReference type="Pfam" id="PF14907">
    <property type="entry name" value="NTP_transf_5"/>
    <property type="match status" value="1"/>
</dbReference>
<proteinExistence type="predicted"/>
<dbReference type="Proteomes" id="UP000298050">
    <property type="component" value="Unassembled WGS sequence"/>
</dbReference>
<name>A0A4Z0M173_9GAMM</name>
<organism evidence="1 2">
    <name type="scientific">Mangrovimicrobium sediminis</name>
    <dbReference type="NCBI Taxonomy" id="2562682"/>
    <lineage>
        <taxon>Bacteria</taxon>
        <taxon>Pseudomonadati</taxon>
        <taxon>Pseudomonadota</taxon>
        <taxon>Gammaproteobacteria</taxon>
        <taxon>Cellvibrionales</taxon>
        <taxon>Halieaceae</taxon>
        <taxon>Mangrovimicrobium</taxon>
    </lineage>
</organism>
<dbReference type="EMBL" id="SRLE01000008">
    <property type="protein sequence ID" value="TGD73118.1"/>
    <property type="molecule type" value="Genomic_DNA"/>
</dbReference>
<dbReference type="RefSeq" id="WP_135444411.1">
    <property type="nucleotide sequence ID" value="NZ_SRLE01000008.1"/>
</dbReference>